<comment type="caution">
    <text evidence="1">The sequence shown here is derived from an EMBL/GenBank/DDBJ whole genome shotgun (WGS) entry which is preliminary data.</text>
</comment>
<evidence type="ECO:0000313" key="1">
    <source>
        <dbReference type="EMBL" id="KAH3812935.1"/>
    </source>
</evidence>
<dbReference type="Gene3D" id="3.30.160.60">
    <property type="entry name" value="Classic Zinc Finger"/>
    <property type="match status" value="1"/>
</dbReference>
<protein>
    <recommendedName>
        <fullName evidence="3">B box-type domain-containing protein</fullName>
    </recommendedName>
</protein>
<keyword evidence="2" id="KW-1185">Reference proteome</keyword>
<organism evidence="1 2">
    <name type="scientific">Dreissena polymorpha</name>
    <name type="common">Zebra mussel</name>
    <name type="synonym">Mytilus polymorpha</name>
    <dbReference type="NCBI Taxonomy" id="45954"/>
    <lineage>
        <taxon>Eukaryota</taxon>
        <taxon>Metazoa</taxon>
        <taxon>Spiralia</taxon>
        <taxon>Lophotrochozoa</taxon>
        <taxon>Mollusca</taxon>
        <taxon>Bivalvia</taxon>
        <taxon>Autobranchia</taxon>
        <taxon>Heteroconchia</taxon>
        <taxon>Euheterodonta</taxon>
        <taxon>Imparidentia</taxon>
        <taxon>Neoheterodontei</taxon>
        <taxon>Myida</taxon>
        <taxon>Dreissenoidea</taxon>
        <taxon>Dreissenidae</taxon>
        <taxon>Dreissena</taxon>
    </lineage>
</organism>
<reference evidence="1" key="2">
    <citation type="submission" date="2020-11" db="EMBL/GenBank/DDBJ databases">
        <authorList>
            <person name="McCartney M.A."/>
            <person name="Auch B."/>
            <person name="Kono T."/>
            <person name="Mallez S."/>
            <person name="Becker A."/>
            <person name="Gohl D.M."/>
            <person name="Silverstein K.A.T."/>
            <person name="Koren S."/>
            <person name="Bechman K.B."/>
            <person name="Herman A."/>
            <person name="Abrahante J.E."/>
            <person name="Garbe J."/>
        </authorList>
    </citation>
    <scope>NUCLEOTIDE SEQUENCE</scope>
    <source>
        <strain evidence="1">Duluth1</strain>
        <tissue evidence="1">Whole animal</tissue>
    </source>
</reference>
<proteinExistence type="predicted"/>
<accession>A0A9D4G9D0</accession>
<dbReference type="Proteomes" id="UP000828390">
    <property type="component" value="Unassembled WGS sequence"/>
</dbReference>
<sequence>MATALSLVHKSSEFVKDYCCDACESKNIVEIAEMNCETCLKCMCENCINHHGQLNANHGIYGRKDKKKWSLTKKMANFIQTCDAHTDKKLEMFCEDHCKMCCSICAVLNYRL</sequence>
<dbReference type="AlphaFoldDB" id="A0A9D4G9D0"/>
<gene>
    <name evidence="1" type="ORF">DPMN_141378</name>
</gene>
<name>A0A9D4G9D0_DREPO</name>
<evidence type="ECO:0000313" key="2">
    <source>
        <dbReference type="Proteomes" id="UP000828390"/>
    </source>
</evidence>
<dbReference type="EMBL" id="JAIWYP010000006">
    <property type="protein sequence ID" value="KAH3812935.1"/>
    <property type="molecule type" value="Genomic_DNA"/>
</dbReference>
<evidence type="ECO:0008006" key="3">
    <source>
        <dbReference type="Google" id="ProtNLM"/>
    </source>
</evidence>
<reference evidence="1" key="1">
    <citation type="journal article" date="2019" name="bioRxiv">
        <title>The Genome of the Zebra Mussel, Dreissena polymorpha: A Resource for Invasive Species Research.</title>
        <authorList>
            <person name="McCartney M.A."/>
            <person name="Auch B."/>
            <person name="Kono T."/>
            <person name="Mallez S."/>
            <person name="Zhang Y."/>
            <person name="Obille A."/>
            <person name="Becker A."/>
            <person name="Abrahante J.E."/>
            <person name="Garbe J."/>
            <person name="Badalamenti J.P."/>
            <person name="Herman A."/>
            <person name="Mangelson H."/>
            <person name="Liachko I."/>
            <person name="Sullivan S."/>
            <person name="Sone E.D."/>
            <person name="Koren S."/>
            <person name="Silverstein K.A.T."/>
            <person name="Beckman K.B."/>
            <person name="Gohl D.M."/>
        </authorList>
    </citation>
    <scope>NUCLEOTIDE SEQUENCE</scope>
    <source>
        <strain evidence="1">Duluth1</strain>
        <tissue evidence="1">Whole animal</tissue>
    </source>
</reference>